<reference evidence="2 3" key="1">
    <citation type="submission" date="2020-01" db="EMBL/GenBank/DDBJ databases">
        <title>Sphingomonas sp. C33 whole genome sequece.</title>
        <authorList>
            <person name="Park C."/>
        </authorList>
    </citation>
    <scope>NUCLEOTIDE SEQUENCE [LARGE SCALE GENOMIC DNA]</scope>
    <source>
        <strain evidence="2 3">C33</strain>
    </source>
</reference>
<dbReference type="Pfam" id="PF11739">
    <property type="entry name" value="YdbH-like"/>
    <property type="match status" value="1"/>
</dbReference>
<proteinExistence type="predicted"/>
<keyword evidence="3" id="KW-1185">Reference proteome</keyword>
<dbReference type="AlphaFoldDB" id="A0A7Z2NW57"/>
<dbReference type="EMBL" id="CP047895">
    <property type="protein sequence ID" value="QHL90832.1"/>
    <property type="molecule type" value="Genomic_DNA"/>
</dbReference>
<organism evidence="2 3">
    <name type="scientific">Sphingomonas changnyeongensis</name>
    <dbReference type="NCBI Taxonomy" id="2698679"/>
    <lineage>
        <taxon>Bacteria</taxon>
        <taxon>Pseudomonadati</taxon>
        <taxon>Pseudomonadota</taxon>
        <taxon>Alphaproteobacteria</taxon>
        <taxon>Sphingomonadales</taxon>
        <taxon>Sphingomonadaceae</taxon>
        <taxon>Sphingomonas</taxon>
    </lineage>
</organism>
<dbReference type="RefSeq" id="WP_160592759.1">
    <property type="nucleotide sequence ID" value="NZ_CP047895.1"/>
</dbReference>
<evidence type="ECO:0000256" key="1">
    <source>
        <dbReference type="SAM" id="MobiDB-lite"/>
    </source>
</evidence>
<dbReference type="Proteomes" id="UP000464468">
    <property type="component" value="Chromosome"/>
</dbReference>
<gene>
    <name evidence="2" type="ORF">GVO57_08365</name>
</gene>
<feature type="region of interest" description="Disordered" evidence="1">
    <location>
        <begin position="539"/>
        <end position="559"/>
    </location>
</feature>
<accession>A0A7Z2NW57</accession>
<sequence length="559" mass="57606">MTGPIPGGRIEGLAFDLGGRIAAAPMLNPGCTAIGFARAAIGEIVLDPARARLCATGRSLLDGAAVRDLVLTGRSGDAPLRLAAGRLTVDRDGLAATGLAARLGTGDAASMVEVESLSGRFGRAGGRFAGLSGRIGTVPLLMSGGAGSWRLAGGVLDVGAAARIADRAAAARFEPLAVPDLSLRLAGGMVRASGTLRHPATGTAVAKVSIDHDLARGQGAADLRVVGLRFGPDLQPEALTPLTLGVVASVDGVIDGTARIGWAGAEVTSSGVFDYDAAALAAAFGPVNGLKGRIRFTDLLGLVTAPDQRATIAAVNPGVLVENGEVAYSLLPGRRMALAGATWPLAGGRISIRPTVWDFAADQPRQMTVDLSGIDAAQFIGRLEVRNLDATGIFDGVVPMVFDRDGGRIVGGMLRARPPGGRIAYVGDVSKADLGIWGDIAFDALQSISYRDLTIALDGAVDGEMISQIRFDGVSRGTIAPVATGLIARLGGQLAAQVQRLPFRFNIRVTAPFRGLLSSARSFYDPGLILRDRLPPELRPADPVPARPAVQAGVSRNRR</sequence>
<dbReference type="InterPro" id="IPR021730">
    <property type="entry name" value="YdbH"/>
</dbReference>
<evidence type="ECO:0008006" key="4">
    <source>
        <dbReference type="Google" id="ProtNLM"/>
    </source>
</evidence>
<evidence type="ECO:0000313" key="2">
    <source>
        <dbReference type="EMBL" id="QHL90832.1"/>
    </source>
</evidence>
<name>A0A7Z2NW57_9SPHN</name>
<dbReference type="KEGG" id="schy:GVO57_08365"/>
<protein>
    <recommendedName>
        <fullName evidence="4">Dicarboxylate transport domain-containing protein</fullName>
    </recommendedName>
</protein>
<evidence type="ECO:0000313" key="3">
    <source>
        <dbReference type="Proteomes" id="UP000464468"/>
    </source>
</evidence>